<dbReference type="InterPro" id="IPR049326">
    <property type="entry name" value="Rhodopsin_dom_fungi"/>
</dbReference>
<proteinExistence type="inferred from homology"/>
<gene>
    <name evidence="8" type="ORF">EKO27_g7134</name>
</gene>
<evidence type="ECO:0000259" key="7">
    <source>
        <dbReference type="Pfam" id="PF20684"/>
    </source>
</evidence>
<comment type="subcellular location">
    <subcellularLocation>
        <location evidence="1">Membrane</location>
        <topology evidence="1">Multi-pass membrane protein</topology>
    </subcellularLocation>
</comment>
<dbReference type="PANTHER" id="PTHR33048:SF47">
    <property type="entry name" value="INTEGRAL MEMBRANE PROTEIN-RELATED"/>
    <property type="match status" value="1"/>
</dbReference>
<feature type="transmembrane region" description="Helical" evidence="6">
    <location>
        <begin position="75"/>
        <end position="101"/>
    </location>
</feature>
<evidence type="ECO:0000256" key="5">
    <source>
        <dbReference type="ARBA" id="ARBA00038359"/>
    </source>
</evidence>
<evidence type="ECO:0000256" key="1">
    <source>
        <dbReference type="ARBA" id="ARBA00004141"/>
    </source>
</evidence>
<evidence type="ECO:0000256" key="3">
    <source>
        <dbReference type="ARBA" id="ARBA00022989"/>
    </source>
</evidence>
<protein>
    <recommendedName>
        <fullName evidence="7">Rhodopsin domain-containing protein</fullName>
    </recommendedName>
</protein>
<evidence type="ECO:0000256" key="2">
    <source>
        <dbReference type="ARBA" id="ARBA00022692"/>
    </source>
</evidence>
<comment type="caution">
    <text evidence="8">The sequence shown here is derived from an EMBL/GenBank/DDBJ whole genome shotgun (WGS) entry which is preliminary data.</text>
</comment>
<feature type="transmembrane region" description="Helical" evidence="6">
    <location>
        <begin position="121"/>
        <end position="147"/>
    </location>
</feature>
<dbReference type="InterPro" id="IPR052337">
    <property type="entry name" value="SAT4-like"/>
</dbReference>
<dbReference type="EMBL" id="RYZI01000226">
    <property type="protein sequence ID" value="RWA07969.1"/>
    <property type="molecule type" value="Genomic_DNA"/>
</dbReference>
<evidence type="ECO:0000256" key="4">
    <source>
        <dbReference type="ARBA" id="ARBA00023136"/>
    </source>
</evidence>
<dbReference type="AlphaFoldDB" id="A0A439D0J7"/>
<dbReference type="STRING" id="363999.A0A439D0J7"/>
<evidence type="ECO:0000313" key="9">
    <source>
        <dbReference type="Proteomes" id="UP000286045"/>
    </source>
</evidence>
<name>A0A439D0J7_9PEZI</name>
<feature type="domain" description="Rhodopsin" evidence="7">
    <location>
        <begin position="37"/>
        <end position="213"/>
    </location>
</feature>
<dbReference type="Proteomes" id="UP000286045">
    <property type="component" value="Unassembled WGS sequence"/>
</dbReference>
<keyword evidence="2 6" id="KW-0812">Transmembrane</keyword>
<keyword evidence="4 6" id="KW-0472">Membrane</keyword>
<keyword evidence="9" id="KW-1185">Reference proteome</keyword>
<accession>A0A439D0J7</accession>
<dbReference type="GO" id="GO:0016020">
    <property type="term" value="C:membrane"/>
    <property type="evidence" value="ECO:0007669"/>
    <property type="project" value="UniProtKB-SubCell"/>
</dbReference>
<evidence type="ECO:0000256" key="6">
    <source>
        <dbReference type="SAM" id="Phobius"/>
    </source>
</evidence>
<dbReference type="PANTHER" id="PTHR33048">
    <property type="entry name" value="PTH11-LIKE INTEGRAL MEMBRANE PROTEIN (AFU_ORTHOLOGUE AFUA_5G11245)"/>
    <property type="match status" value="1"/>
</dbReference>
<evidence type="ECO:0000313" key="8">
    <source>
        <dbReference type="EMBL" id="RWA07969.1"/>
    </source>
</evidence>
<comment type="similarity">
    <text evidence="5">Belongs to the SAT4 family.</text>
</comment>
<reference evidence="8 9" key="1">
    <citation type="submission" date="2018-12" db="EMBL/GenBank/DDBJ databases">
        <title>Draft genome sequence of Xylaria grammica IHI A82.</title>
        <authorList>
            <person name="Buettner E."/>
            <person name="Kellner H."/>
        </authorList>
    </citation>
    <scope>NUCLEOTIDE SEQUENCE [LARGE SCALE GENOMIC DNA]</scope>
    <source>
        <strain evidence="8 9">IHI A82</strain>
    </source>
</reference>
<sequence>MSQALPPNLDPCMIAAGIPPAGAVTNFENPQTLVPVLISTLFALEIISSFLLFFSKASILLLFHQLFEVNKPMRIAIRCGIAFTALLYIIANIPLSVIFTAPHAGETWAGILADRDPRTQLIWAIVQSVFGLGLDLFIFILPIPVILKLHLSTKQKIQLLAVFATAAIGVLASVLSLVYRVEALSTSDKTWAYTSLNLTNVVEADVAIIAGGLQAASQE</sequence>
<feature type="transmembrane region" description="Helical" evidence="6">
    <location>
        <begin position="159"/>
        <end position="179"/>
    </location>
</feature>
<keyword evidence="3 6" id="KW-1133">Transmembrane helix</keyword>
<feature type="transmembrane region" description="Helical" evidence="6">
    <location>
        <begin position="36"/>
        <end position="63"/>
    </location>
</feature>
<organism evidence="8 9">
    <name type="scientific">Xylaria grammica</name>
    <dbReference type="NCBI Taxonomy" id="363999"/>
    <lineage>
        <taxon>Eukaryota</taxon>
        <taxon>Fungi</taxon>
        <taxon>Dikarya</taxon>
        <taxon>Ascomycota</taxon>
        <taxon>Pezizomycotina</taxon>
        <taxon>Sordariomycetes</taxon>
        <taxon>Xylariomycetidae</taxon>
        <taxon>Xylariales</taxon>
        <taxon>Xylariaceae</taxon>
        <taxon>Xylaria</taxon>
    </lineage>
</organism>
<dbReference type="Pfam" id="PF20684">
    <property type="entry name" value="Fung_rhodopsin"/>
    <property type="match status" value="1"/>
</dbReference>